<reference evidence="2" key="1">
    <citation type="submission" date="2023-01" db="EMBL/GenBank/DDBJ databases">
        <authorList>
            <person name="Piombo E."/>
        </authorList>
    </citation>
    <scope>NUCLEOTIDE SEQUENCE</scope>
</reference>
<feature type="region of interest" description="Disordered" evidence="1">
    <location>
        <begin position="15"/>
        <end position="105"/>
    </location>
</feature>
<proteinExistence type="predicted"/>
<dbReference type="AlphaFoldDB" id="A0AA35MCK0"/>
<keyword evidence="3" id="KW-1185">Reference proteome</keyword>
<protein>
    <submittedName>
        <fullName evidence="2">Uncharacterized protein</fullName>
    </submittedName>
</protein>
<comment type="caution">
    <text evidence="2">The sequence shown here is derived from an EMBL/GenBank/DDBJ whole genome shotgun (WGS) entry which is preliminary data.</text>
</comment>
<evidence type="ECO:0000313" key="2">
    <source>
        <dbReference type="EMBL" id="CAI6094675.1"/>
    </source>
</evidence>
<feature type="compositionally biased region" description="Basic and acidic residues" evidence="1">
    <location>
        <begin position="81"/>
        <end position="92"/>
    </location>
</feature>
<sequence>MSLIVTLKVRPPLVIPPPSDDRCQDSITVRPATIQPAETPPAMDTDASPGDVASTGDTTSPGAVALPSDAISPGDAASPGDEAKQVGDEPKSEPQTPSQRRPPHVLAPDVLLCLRAICRKWDIKNLQEFFTIPQGGPLLS</sequence>
<dbReference type="Proteomes" id="UP001160390">
    <property type="component" value="Unassembled WGS sequence"/>
</dbReference>
<evidence type="ECO:0000313" key="3">
    <source>
        <dbReference type="Proteomes" id="UP001160390"/>
    </source>
</evidence>
<dbReference type="EMBL" id="CABFNP030001260">
    <property type="protein sequence ID" value="CAI6094675.1"/>
    <property type="molecule type" value="Genomic_DNA"/>
</dbReference>
<evidence type="ECO:0000256" key="1">
    <source>
        <dbReference type="SAM" id="MobiDB-lite"/>
    </source>
</evidence>
<gene>
    <name evidence="2" type="ORF">CCHLO57077_00012106</name>
</gene>
<name>A0AA35MCK0_9HYPO</name>
<accession>A0AA35MCK0</accession>
<organism evidence="2 3">
    <name type="scientific">Clonostachys chloroleuca</name>
    <dbReference type="NCBI Taxonomy" id="1926264"/>
    <lineage>
        <taxon>Eukaryota</taxon>
        <taxon>Fungi</taxon>
        <taxon>Dikarya</taxon>
        <taxon>Ascomycota</taxon>
        <taxon>Pezizomycotina</taxon>
        <taxon>Sordariomycetes</taxon>
        <taxon>Hypocreomycetidae</taxon>
        <taxon>Hypocreales</taxon>
        <taxon>Bionectriaceae</taxon>
        <taxon>Clonostachys</taxon>
    </lineage>
</organism>